<dbReference type="InterPro" id="IPR028082">
    <property type="entry name" value="Peripla_BP_I"/>
</dbReference>
<dbReference type="OrthoDB" id="250606at2"/>
<feature type="domain" description="Periplasmic binding protein" evidence="5">
    <location>
        <begin position="30"/>
        <end position="284"/>
    </location>
</feature>
<evidence type="ECO:0000256" key="4">
    <source>
        <dbReference type="SAM" id="SignalP"/>
    </source>
</evidence>
<dbReference type="Pfam" id="PF13407">
    <property type="entry name" value="Peripla_BP_4"/>
    <property type="match status" value="1"/>
</dbReference>
<reference evidence="6 7" key="1">
    <citation type="submission" date="2017-11" db="EMBL/GenBank/DDBJ databases">
        <title>Reclassification of Bisgaard taxon 7 as Conservatibacter flavescens gen. nov., sp. nov.</title>
        <authorList>
            <person name="Christensen H."/>
        </authorList>
    </citation>
    <scope>NUCLEOTIDE SEQUENCE [LARGE SCALE GENOMIC DNA]</scope>
    <source>
        <strain evidence="6 7">7_4</strain>
    </source>
</reference>
<protein>
    <submittedName>
        <fullName evidence="6">ATPase</fullName>
    </submittedName>
</protein>
<gene>
    <name evidence="6" type="ORF">CVP05_02875</name>
</gene>
<dbReference type="Gene3D" id="3.40.50.2300">
    <property type="match status" value="2"/>
</dbReference>
<evidence type="ECO:0000256" key="2">
    <source>
        <dbReference type="ARBA" id="ARBA00007639"/>
    </source>
</evidence>
<proteinExistence type="inferred from homology"/>
<dbReference type="GO" id="GO:0030313">
    <property type="term" value="C:cell envelope"/>
    <property type="evidence" value="ECO:0007669"/>
    <property type="project" value="UniProtKB-SubCell"/>
</dbReference>
<dbReference type="GO" id="GO:0055085">
    <property type="term" value="P:transmembrane transport"/>
    <property type="evidence" value="ECO:0007669"/>
    <property type="project" value="UniProtKB-ARBA"/>
</dbReference>
<keyword evidence="7" id="KW-1185">Reference proteome</keyword>
<feature type="chain" id="PRO_5014863779" evidence="4">
    <location>
        <begin position="22"/>
        <end position="310"/>
    </location>
</feature>
<organism evidence="6 7">
    <name type="scientific">Conservatibacter flavescens</name>
    <dbReference type="NCBI Taxonomy" id="28161"/>
    <lineage>
        <taxon>Bacteria</taxon>
        <taxon>Pseudomonadati</taxon>
        <taxon>Pseudomonadota</taxon>
        <taxon>Gammaproteobacteria</taxon>
        <taxon>Pasteurellales</taxon>
        <taxon>Pasteurellaceae</taxon>
        <taxon>Conservatibacter</taxon>
    </lineage>
</organism>
<comment type="subcellular location">
    <subcellularLocation>
        <location evidence="1">Cell envelope</location>
    </subcellularLocation>
</comment>
<dbReference type="PANTHER" id="PTHR46847">
    <property type="entry name" value="D-ALLOSE-BINDING PERIPLASMIC PROTEIN-RELATED"/>
    <property type="match status" value="1"/>
</dbReference>
<evidence type="ECO:0000313" key="7">
    <source>
        <dbReference type="Proteomes" id="UP000229329"/>
    </source>
</evidence>
<dbReference type="SUPFAM" id="SSF53822">
    <property type="entry name" value="Periplasmic binding protein-like I"/>
    <property type="match status" value="1"/>
</dbReference>
<keyword evidence="3 4" id="KW-0732">Signal</keyword>
<evidence type="ECO:0000256" key="3">
    <source>
        <dbReference type="ARBA" id="ARBA00022729"/>
    </source>
</evidence>
<dbReference type="Proteomes" id="UP000229329">
    <property type="component" value="Unassembled WGS sequence"/>
</dbReference>
<dbReference type="GO" id="GO:0030246">
    <property type="term" value="F:carbohydrate binding"/>
    <property type="evidence" value="ECO:0007669"/>
    <property type="project" value="UniProtKB-ARBA"/>
</dbReference>
<dbReference type="RefSeq" id="WP_100288064.1">
    <property type="nucleotide sequence ID" value="NZ_PHHA01000003.1"/>
</dbReference>
<evidence type="ECO:0000259" key="5">
    <source>
        <dbReference type="Pfam" id="PF13407"/>
    </source>
</evidence>
<name>A0A2M8S4R7_9PAST</name>
<comment type="caution">
    <text evidence="6">The sequence shown here is derived from an EMBL/GenBank/DDBJ whole genome shotgun (WGS) entry which is preliminary data.</text>
</comment>
<dbReference type="InterPro" id="IPR025997">
    <property type="entry name" value="SBP_2_dom"/>
</dbReference>
<dbReference type="AlphaFoldDB" id="A0A2M8S4R7"/>
<feature type="signal peptide" evidence="4">
    <location>
        <begin position="1"/>
        <end position="21"/>
    </location>
</feature>
<evidence type="ECO:0000313" key="6">
    <source>
        <dbReference type="EMBL" id="PJG86132.1"/>
    </source>
</evidence>
<dbReference type="EMBL" id="PHHA01000003">
    <property type="protein sequence ID" value="PJG86132.1"/>
    <property type="molecule type" value="Genomic_DNA"/>
</dbReference>
<dbReference type="PANTHER" id="PTHR46847:SF3">
    <property type="entry name" value="GALACTOFURANOSE-BINDING PROTEIN YTFQ"/>
    <property type="match status" value="1"/>
</dbReference>
<evidence type="ECO:0000256" key="1">
    <source>
        <dbReference type="ARBA" id="ARBA00004196"/>
    </source>
</evidence>
<accession>A0A2M8S4R7</accession>
<comment type="similarity">
    <text evidence="2">Belongs to the bacterial solute-binding protein 2 family.</text>
</comment>
<sequence>MKKFTHIAILASCLYSATLFAKDIVVGAPMPVFADKWLTYLYDAIKDYDEKHDDITFKLTDANNDPAKMLNDVETFIDQKVDVLLVVPTDPKIVKVIGIKAQKAGIPLIVANRAPAEQDLKYITSFVGSQDSTAGQMQAEFIVEQLQGKPANAAILLGELGHNSQIRRTEGNLSVFKDHNNINIVTQQSANYDRARGLDVATNILSAYKNINVVVSNNDEMAIGTILAAEKLGLKDEDLLIVGVDATPDALKYLGKGLDATVYQSAIGQGHTAAEVAHKVAKGETVDKITWVPFELVTPDKKAEYEAKYQ</sequence>